<reference evidence="1 2" key="1">
    <citation type="submission" date="2019-03" db="EMBL/GenBank/DDBJ databases">
        <title>Genomic analyses of the natural microbiome of Caenorhabditis elegans.</title>
        <authorList>
            <person name="Samuel B."/>
        </authorList>
    </citation>
    <scope>NUCLEOTIDE SEQUENCE [LARGE SCALE GENOMIC DNA]</scope>
    <source>
        <strain evidence="1 2">JUb18</strain>
    </source>
</reference>
<accession>A0A4R6S3N3</accession>
<protein>
    <submittedName>
        <fullName evidence="1">Uncharacterized protein</fullName>
    </submittedName>
</protein>
<keyword evidence="2" id="KW-1185">Reference proteome</keyword>
<comment type="caution">
    <text evidence="1">The sequence shown here is derived from an EMBL/GenBank/DDBJ whole genome shotgun (WGS) entry which is preliminary data.</text>
</comment>
<evidence type="ECO:0000313" key="2">
    <source>
        <dbReference type="Proteomes" id="UP000295601"/>
    </source>
</evidence>
<evidence type="ECO:0000313" key="1">
    <source>
        <dbReference type="EMBL" id="TDP93316.1"/>
    </source>
</evidence>
<name>A0A4R6S3N3_9MICO</name>
<organism evidence="1 2">
    <name type="scientific">Leucobacter luti</name>
    <dbReference type="NCBI Taxonomy" id="340320"/>
    <lineage>
        <taxon>Bacteria</taxon>
        <taxon>Bacillati</taxon>
        <taxon>Actinomycetota</taxon>
        <taxon>Actinomycetes</taxon>
        <taxon>Micrococcales</taxon>
        <taxon>Microbacteriaceae</taxon>
        <taxon>Leucobacter</taxon>
    </lineage>
</organism>
<gene>
    <name evidence="1" type="ORF">EDF62_1295</name>
</gene>
<dbReference type="RefSeq" id="WP_243736032.1">
    <property type="nucleotide sequence ID" value="NZ_SNYA01000003.1"/>
</dbReference>
<dbReference type="Proteomes" id="UP000295601">
    <property type="component" value="Unassembled WGS sequence"/>
</dbReference>
<dbReference type="AlphaFoldDB" id="A0A4R6S3N3"/>
<proteinExistence type="predicted"/>
<sequence>MRISTIGTDAGRAPTLATVNDGAQATRVAAAAVASKRAGGNFVRVAEAR</sequence>
<dbReference type="EMBL" id="SNYA01000003">
    <property type="protein sequence ID" value="TDP93316.1"/>
    <property type="molecule type" value="Genomic_DNA"/>
</dbReference>